<protein>
    <recommendedName>
        <fullName evidence="3">Coiled-coil domain-containing protein</fullName>
    </recommendedName>
</protein>
<keyword evidence="1" id="KW-0175">Coiled coil</keyword>
<evidence type="ECO:0000256" key="1">
    <source>
        <dbReference type="SAM" id="Coils"/>
    </source>
</evidence>
<gene>
    <name evidence="4" type="primary">Dwil\GK18131</name>
    <name evidence="4" type="ORF">Dwil_GK18131</name>
</gene>
<feature type="compositionally biased region" description="Basic and acidic residues" evidence="2">
    <location>
        <begin position="114"/>
        <end position="125"/>
    </location>
</feature>
<dbReference type="KEGG" id="dwi:6652843"/>
<dbReference type="OrthoDB" id="6591885at2759"/>
<accession>A0A0Q9WWX3</accession>
<dbReference type="InParanoid" id="A0A0Q9WWX3"/>
<dbReference type="eggNOG" id="ENOG502RTPD">
    <property type="taxonomic scope" value="Eukaryota"/>
</dbReference>
<dbReference type="AlphaFoldDB" id="A0A0Q9WWX3"/>
<proteinExistence type="predicted"/>
<evidence type="ECO:0000313" key="4">
    <source>
        <dbReference type="EMBL" id="KRG00381.1"/>
    </source>
</evidence>
<feature type="compositionally biased region" description="Polar residues" evidence="2">
    <location>
        <begin position="364"/>
        <end position="379"/>
    </location>
</feature>
<name>A0A0Q9WWX3_DROWI</name>
<evidence type="ECO:0000256" key="2">
    <source>
        <dbReference type="SAM" id="MobiDB-lite"/>
    </source>
</evidence>
<feature type="region of interest" description="Disordered" evidence="2">
    <location>
        <begin position="354"/>
        <end position="379"/>
    </location>
</feature>
<dbReference type="InterPro" id="IPR045323">
    <property type="entry name" value="CCDC34"/>
</dbReference>
<keyword evidence="5" id="KW-1185">Reference proteome</keyword>
<sequence length="379" mass="43975">MAYVASSDRHGNEIMRVMLCTEQRTVASHHNLHINCKPAKRETLYGDHDHHHRFDNYANKTHKMAKIDMDKIKVIKPHPCMGWNVKESVKKWSKDEVNAHSTLLSSASLLRPSTESEAKLDKESGNRPTSLMTFCSWLSAKNEAQKQLAEKERRNAETQKERAKQRACLAEAKYENWLSEKTRQLQRSTSNLNCKDLEKRDSLSTASTLSQLGPEEDPSHRLYEWEQEKLNEMRRQREEREERDSFNLIFEQQRRELGEEAWLQWVKSSHNKPKPVPMGQGLDSLRGTISPHFVNPNEWQPLIKDNTNEGENGQEQLKIKQRAGPDYSRLDRLAQPKKKLWMQTFGQPIKLQIKPNGSLMNMDRSPSTQAPSKQSKISL</sequence>
<reference evidence="4 5" key="1">
    <citation type="journal article" date="2007" name="Nature">
        <title>Evolution of genes and genomes on the Drosophila phylogeny.</title>
        <authorList>
            <consortium name="Drosophila 12 Genomes Consortium"/>
            <person name="Clark A.G."/>
            <person name="Eisen M.B."/>
            <person name="Smith D.R."/>
            <person name="Bergman C.M."/>
            <person name="Oliver B."/>
            <person name="Markow T.A."/>
            <person name="Kaufman T.C."/>
            <person name="Kellis M."/>
            <person name="Gelbart W."/>
            <person name="Iyer V.N."/>
            <person name="Pollard D.A."/>
            <person name="Sackton T.B."/>
            <person name="Larracuente A.M."/>
            <person name="Singh N.D."/>
            <person name="Abad J.P."/>
            <person name="Abt D.N."/>
            <person name="Adryan B."/>
            <person name="Aguade M."/>
            <person name="Akashi H."/>
            <person name="Anderson W.W."/>
            <person name="Aquadro C.F."/>
            <person name="Ardell D.H."/>
            <person name="Arguello R."/>
            <person name="Artieri C.G."/>
            <person name="Barbash D.A."/>
            <person name="Barker D."/>
            <person name="Barsanti P."/>
            <person name="Batterham P."/>
            <person name="Batzoglou S."/>
            <person name="Begun D."/>
            <person name="Bhutkar A."/>
            <person name="Blanco E."/>
            <person name="Bosak S.A."/>
            <person name="Bradley R.K."/>
            <person name="Brand A.D."/>
            <person name="Brent M.R."/>
            <person name="Brooks A.N."/>
            <person name="Brown R.H."/>
            <person name="Butlin R.K."/>
            <person name="Caggese C."/>
            <person name="Calvi B.R."/>
            <person name="Bernardo de Carvalho A."/>
            <person name="Caspi A."/>
            <person name="Castrezana S."/>
            <person name="Celniker S.E."/>
            <person name="Chang J.L."/>
            <person name="Chapple C."/>
            <person name="Chatterji S."/>
            <person name="Chinwalla A."/>
            <person name="Civetta A."/>
            <person name="Clifton S.W."/>
            <person name="Comeron J.M."/>
            <person name="Costello J.C."/>
            <person name="Coyne J.A."/>
            <person name="Daub J."/>
            <person name="David R.G."/>
            <person name="Delcher A.L."/>
            <person name="Delehaunty K."/>
            <person name="Do C.B."/>
            <person name="Ebling H."/>
            <person name="Edwards K."/>
            <person name="Eickbush T."/>
            <person name="Evans J.D."/>
            <person name="Filipski A."/>
            <person name="Findeiss S."/>
            <person name="Freyhult E."/>
            <person name="Fulton L."/>
            <person name="Fulton R."/>
            <person name="Garcia A.C."/>
            <person name="Gardiner A."/>
            <person name="Garfield D.A."/>
            <person name="Garvin B.E."/>
            <person name="Gibson G."/>
            <person name="Gilbert D."/>
            <person name="Gnerre S."/>
            <person name="Godfrey J."/>
            <person name="Good R."/>
            <person name="Gotea V."/>
            <person name="Gravely B."/>
            <person name="Greenberg A.J."/>
            <person name="Griffiths-Jones S."/>
            <person name="Gross S."/>
            <person name="Guigo R."/>
            <person name="Gustafson E.A."/>
            <person name="Haerty W."/>
            <person name="Hahn M.W."/>
            <person name="Halligan D.L."/>
            <person name="Halpern A.L."/>
            <person name="Halter G.M."/>
            <person name="Han M.V."/>
            <person name="Heger A."/>
            <person name="Hillier L."/>
            <person name="Hinrichs A.S."/>
            <person name="Holmes I."/>
            <person name="Hoskins R.A."/>
            <person name="Hubisz M.J."/>
            <person name="Hultmark D."/>
            <person name="Huntley M.A."/>
            <person name="Jaffe D.B."/>
            <person name="Jagadeeshan S."/>
            <person name="Jeck W.R."/>
            <person name="Johnson J."/>
            <person name="Jones C.D."/>
            <person name="Jordan W.C."/>
            <person name="Karpen G.H."/>
            <person name="Kataoka E."/>
            <person name="Keightley P.D."/>
            <person name="Kheradpour P."/>
            <person name="Kirkness E.F."/>
            <person name="Koerich L.B."/>
            <person name="Kristiansen K."/>
            <person name="Kudrna D."/>
            <person name="Kulathinal R.J."/>
            <person name="Kumar S."/>
            <person name="Kwok R."/>
            <person name="Lander E."/>
            <person name="Langley C.H."/>
            <person name="Lapoint R."/>
            <person name="Lazzaro B.P."/>
            <person name="Lee S.J."/>
            <person name="Levesque L."/>
            <person name="Li R."/>
            <person name="Lin C.F."/>
            <person name="Lin M.F."/>
            <person name="Lindblad-Toh K."/>
            <person name="Llopart A."/>
            <person name="Long M."/>
            <person name="Low L."/>
            <person name="Lozovsky E."/>
            <person name="Lu J."/>
            <person name="Luo M."/>
            <person name="Machado C.A."/>
            <person name="Makalowski W."/>
            <person name="Marzo M."/>
            <person name="Matsuda M."/>
            <person name="Matzkin L."/>
            <person name="McAllister B."/>
            <person name="McBride C.S."/>
            <person name="McKernan B."/>
            <person name="McKernan K."/>
            <person name="Mendez-Lago M."/>
            <person name="Minx P."/>
            <person name="Mollenhauer M.U."/>
            <person name="Montooth K."/>
            <person name="Mount S.M."/>
            <person name="Mu X."/>
            <person name="Myers E."/>
            <person name="Negre B."/>
            <person name="Newfeld S."/>
            <person name="Nielsen R."/>
            <person name="Noor M.A."/>
            <person name="O'Grady P."/>
            <person name="Pachter L."/>
            <person name="Papaceit M."/>
            <person name="Parisi M.J."/>
            <person name="Parisi M."/>
            <person name="Parts L."/>
            <person name="Pedersen J.S."/>
            <person name="Pesole G."/>
            <person name="Phillippy A.M."/>
            <person name="Ponting C.P."/>
            <person name="Pop M."/>
            <person name="Porcelli D."/>
            <person name="Powell J.R."/>
            <person name="Prohaska S."/>
            <person name="Pruitt K."/>
            <person name="Puig M."/>
            <person name="Quesneville H."/>
            <person name="Ram K.R."/>
            <person name="Rand D."/>
            <person name="Rasmussen M.D."/>
            <person name="Reed L.K."/>
            <person name="Reenan R."/>
            <person name="Reily A."/>
            <person name="Remington K.A."/>
            <person name="Rieger T.T."/>
            <person name="Ritchie M.G."/>
            <person name="Robin C."/>
            <person name="Rogers Y.H."/>
            <person name="Rohde C."/>
            <person name="Rozas J."/>
            <person name="Rubenfield M.J."/>
            <person name="Ruiz A."/>
            <person name="Russo S."/>
            <person name="Salzberg S.L."/>
            <person name="Sanchez-Gracia A."/>
            <person name="Saranga D.J."/>
            <person name="Sato H."/>
            <person name="Schaeffer S.W."/>
            <person name="Schatz M.C."/>
            <person name="Schlenke T."/>
            <person name="Schwartz R."/>
            <person name="Segarra C."/>
            <person name="Singh R.S."/>
            <person name="Sirot L."/>
            <person name="Sirota M."/>
            <person name="Sisneros N.B."/>
            <person name="Smith C.D."/>
            <person name="Smith T.F."/>
            <person name="Spieth J."/>
            <person name="Stage D.E."/>
            <person name="Stark A."/>
            <person name="Stephan W."/>
            <person name="Strausberg R.L."/>
            <person name="Strempel S."/>
            <person name="Sturgill D."/>
            <person name="Sutton G."/>
            <person name="Sutton G.G."/>
            <person name="Tao W."/>
            <person name="Teichmann S."/>
            <person name="Tobari Y.N."/>
            <person name="Tomimura Y."/>
            <person name="Tsolas J.M."/>
            <person name="Valente V.L."/>
            <person name="Venter E."/>
            <person name="Venter J.C."/>
            <person name="Vicario S."/>
            <person name="Vieira F.G."/>
            <person name="Vilella A.J."/>
            <person name="Villasante A."/>
            <person name="Walenz B."/>
            <person name="Wang J."/>
            <person name="Wasserman M."/>
            <person name="Watts T."/>
            <person name="Wilson D."/>
            <person name="Wilson R.K."/>
            <person name="Wing R.A."/>
            <person name="Wolfner M.F."/>
            <person name="Wong A."/>
            <person name="Wong G.K."/>
            <person name="Wu C.I."/>
            <person name="Wu G."/>
            <person name="Yamamoto D."/>
            <person name="Yang H.P."/>
            <person name="Yang S.P."/>
            <person name="Yorke J.A."/>
            <person name="Yoshida K."/>
            <person name="Zdobnov E."/>
            <person name="Zhang P."/>
            <person name="Zhang Y."/>
            <person name="Zimin A.V."/>
            <person name="Baldwin J."/>
            <person name="Abdouelleil A."/>
            <person name="Abdulkadir J."/>
            <person name="Abebe A."/>
            <person name="Abera B."/>
            <person name="Abreu J."/>
            <person name="Acer S.C."/>
            <person name="Aftuck L."/>
            <person name="Alexander A."/>
            <person name="An P."/>
            <person name="Anderson E."/>
            <person name="Anderson S."/>
            <person name="Arachi H."/>
            <person name="Azer M."/>
            <person name="Bachantsang P."/>
            <person name="Barry A."/>
            <person name="Bayul T."/>
            <person name="Berlin A."/>
            <person name="Bessette D."/>
            <person name="Bloom T."/>
            <person name="Blye J."/>
            <person name="Boguslavskiy L."/>
            <person name="Bonnet C."/>
            <person name="Boukhgalter B."/>
            <person name="Bourzgui I."/>
            <person name="Brown A."/>
            <person name="Cahill P."/>
            <person name="Channer S."/>
            <person name="Cheshatsang Y."/>
            <person name="Chuda L."/>
            <person name="Citroen M."/>
            <person name="Collymore A."/>
            <person name="Cooke P."/>
            <person name="Costello M."/>
            <person name="D'Aco K."/>
            <person name="Daza R."/>
            <person name="De Haan G."/>
            <person name="DeGray S."/>
            <person name="DeMaso C."/>
            <person name="Dhargay N."/>
            <person name="Dooley K."/>
            <person name="Dooley E."/>
            <person name="Doricent M."/>
            <person name="Dorje P."/>
            <person name="Dorjee K."/>
            <person name="Dupes A."/>
            <person name="Elong R."/>
            <person name="Falk J."/>
            <person name="Farina A."/>
            <person name="Faro S."/>
            <person name="Ferguson D."/>
            <person name="Fisher S."/>
            <person name="Foley C.D."/>
            <person name="Franke A."/>
            <person name="Friedrich D."/>
            <person name="Gadbois L."/>
            <person name="Gearin G."/>
            <person name="Gearin C.R."/>
            <person name="Giannoukos G."/>
            <person name="Goode T."/>
            <person name="Graham J."/>
            <person name="Grandbois E."/>
            <person name="Grewal S."/>
            <person name="Gyaltsen K."/>
            <person name="Hafez N."/>
            <person name="Hagos B."/>
            <person name="Hall J."/>
            <person name="Henson C."/>
            <person name="Hollinger A."/>
            <person name="Honan T."/>
            <person name="Huard M.D."/>
            <person name="Hughes L."/>
            <person name="Hurhula B."/>
            <person name="Husby M.E."/>
            <person name="Kamat A."/>
            <person name="Kanga B."/>
            <person name="Kashin S."/>
            <person name="Khazanovich D."/>
            <person name="Kisner P."/>
            <person name="Lance K."/>
            <person name="Lara M."/>
            <person name="Lee W."/>
            <person name="Lennon N."/>
            <person name="Letendre F."/>
            <person name="LeVine R."/>
            <person name="Lipovsky A."/>
            <person name="Liu X."/>
            <person name="Liu J."/>
            <person name="Liu S."/>
            <person name="Lokyitsang T."/>
            <person name="Lokyitsang Y."/>
            <person name="Lubonja R."/>
            <person name="Lui A."/>
            <person name="MacDonald P."/>
            <person name="Magnisalis V."/>
            <person name="Maru K."/>
            <person name="Matthews C."/>
            <person name="McCusker W."/>
            <person name="McDonough S."/>
            <person name="Mehta T."/>
            <person name="Meldrim J."/>
            <person name="Meneus L."/>
            <person name="Mihai O."/>
            <person name="Mihalev A."/>
            <person name="Mihova T."/>
            <person name="Mittelman R."/>
            <person name="Mlenga V."/>
            <person name="Montmayeur A."/>
            <person name="Mulrain L."/>
            <person name="Navidi A."/>
            <person name="Naylor J."/>
            <person name="Negash T."/>
            <person name="Nguyen T."/>
            <person name="Nguyen N."/>
            <person name="Nicol R."/>
            <person name="Norbu C."/>
            <person name="Norbu N."/>
            <person name="Novod N."/>
            <person name="O'Neill B."/>
            <person name="Osman S."/>
            <person name="Markiewicz E."/>
            <person name="Oyono O.L."/>
            <person name="Patti C."/>
            <person name="Phunkhang P."/>
            <person name="Pierre F."/>
            <person name="Priest M."/>
            <person name="Raghuraman S."/>
            <person name="Rege F."/>
            <person name="Reyes R."/>
            <person name="Rise C."/>
            <person name="Rogov P."/>
            <person name="Ross K."/>
            <person name="Ryan E."/>
            <person name="Settipalli S."/>
            <person name="Shea T."/>
            <person name="Sherpa N."/>
            <person name="Shi L."/>
            <person name="Shih D."/>
            <person name="Sparrow T."/>
            <person name="Spaulding J."/>
            <person name="Stalker J."/>
            <person name="Stange-Thomann N."/>
            <person name="Stavropoulos S."/>
            <person name="Stone C."/>
            <person name="Strader C."/>
            <person name="Tesfaye S."/>
            <person name="Thomson T."/>
            <person name="Thoulutsang Y."/>
            <person name="Thoulutsang D."/>
            <person name="Topham K."/>
            <person name="Topping I."/>
            <person name="Tsamla T."/>
            <person name="Vassiliev H."/>
            <person name="Vo A."/>
            <person name="Wangchuk T."/>
            <person name="Wangdi T."/>
            <person name="Weiand M."/>
            <person name="Wilkinson J."/>
            <person name="Wilson A."/>
            <person name="Yadav S."/>
            <person name="Young G."/>
            <person name="Yu Q."/>
            <person name="Zembek L."/>
            <person name="Zhong D."/>
            <person name="Zimmer A."/>
            <person name="Zwirko Z."/>
            <person name="Jaffe D.B."/>
            <person name="Alvarez P."/>
            <person name="Brockman W."/>
            <person name="Butler J."/>
            <person name="Chin C."/>
            <person name="Gnerre S."/>
            <person name="Grabherr M."/>
            <person name="Kleber M."/>
            <person name="Mauceli E."/>
            <person name="MacCallum I."/>
        </authorList>
    </citation>
    <scope>NUCLEOTIDE SEQUENCE [LARGE SCALE GENOMIC DNA]</scope>
    <source>
        <strain evidence="5">Tucson 14030-0811.24</strain>
    </source>
</reference>
<dbReference type="EMBL" id="CH964291">
    <property type="protein sequence ID" value="KRG00381.1"/>
    <property type="molecule type" value="Genomic_DNA"/>
</dbReference>
<dbReference type="Proteomes" id="UP000007798">
    <property type="component" value="Unassembled WGS sequence"/>
</dbReference>
<feature type="region of interest" description="Disordered" evidence="2">
    <location>
        <begin position="196"/>
        <end position="220"/>
    </location>
</feature>
<feature type="region of interest" description="Disordered" evidence="2">
    <location>
        <begin position="108"/>
        <end position="127"/>
    </location>
</feature>
<organism evidence="4 5">
    <name type="scientific">Drosophila willistoni</name>
    <name type="common">Fruit fly</name>
    <dbReference type="NCBI Taxonomy" id="7260"/>
    <lineage>
        <taxon>Eukaryota</taxon>
        <taxon>Metazoa</taxon>
        <taxon>Ecdysozoa</taxon>
        <taxon>Arthropoda</taxon>
        <taxon>Hexapoda</taxon>
        <taxon>Insecta</taxon>
        <taxon>Pterygota</taxon>
        <taxon>Neoptera</taxon>
        <taxon>Endopterygota</taxon>
        <taxon>Diptera</taxon>
        <taxon>Brachycera</taxon>
        <taxon>Muscomorpha</taxon>
        <taxon>Ephydroidea</taxon>
        <taxon>Drosophilidae</taxon>
        <taxon>Drosophila</taxon>
        <taxon>Sophophora</taxon>
    </lineage>
</organism>
<dbReference type="PANTHER" id="PTHR23247">
    <property type="entry name" value="NY-REN-41 ANTIGEN L15 -RELATED"/>
    <property type="match status" value="1"/>
</dbReference>
<dbReference type="PANTHER" id="PTHR23247:SF2">
    <property type="entry name" value="COILED-COIL DOMAIN-CONTAINING PROTEIN 34"/>
    <property type="match status" value="1"/>
</dbReference>
<feature type="domain" description="Coiled-coil" evidence="3">
    <location>
        <begin position="132"/>
        <end position="299"/>
    </location>
</feature>
<evidence type="ECO:0000313" key="5">
    <source>
        <dbReference type="Proteomes" id="UP000007798"/>
    </source>
</evidence>
<evidence type="ECO:0000259" key="3">
    <source>
        <dbReference type="Pfam" id="PF13904"/>
    </source>
</evidence>
<dbReference type="InterPro" id="IPR025259">
    <property type="entry name" value="CCDC34/181"/>
</dbReference>
<feature type="coiled-coil region" evidence="1">
    <location>
        <begin position="139"/>
        <end position="166"/>
    </location>
</feature>
<dbReference type="Pfam" id="PF13904">
    <property type="entry name" value="CCDC34"/>
    <property type="match status" value="1"/>
</dbReference>